<evidence type="ECO:0000313" key="1">
    <source>
        <dbReference type="EMBL" id="PHJ20094.1"/>
    </source>
</evidence>
<gene>
    <name evidence="1" type="ORF">CSUI_006076</name>
</gene>
<proteinExistence type="predicted"/>
<protein>
    <submittedName>
        <fullName evidence="1">Uncharacterized protein</fullName>
    </submittedName>
</protein>
<dbReference type="AlphaFoldDB" id="A0A2C6KVC4"/>
<sequence>MTLDSQKMFFFFLFFFFLFLFISEATDGFIFNSILFSLSFSLSPSPWTSDAKDTNCMQSIDARLQDFSSVFEKKKTKLCLDVSMNNSGVYVHTKAAANPCV</sequence>
<dbReference type="VEuPathDB" id="ToxoDB:CSUI_006076"/>
<accession>A0A2C6KVC4</accession>
<evidence type="ECO:0000313" key="2">
    <source>
        <dbReference type="Proteomes" id="UP000221165"/>
    </source>
</evidence>
<dbReference type="Proteomes" id="UP000221165">
    <property type="component" value="Unassembled WGS sequence"/>
</dbReference>
<dbReference type="GeneID" id="94429452"/>
<keyword evidence="2" id="KW-1185">Reference proteome</keyword>
<name>A0A2C6KVC4_9APIC</name>
<comment type="caution">
    <text evidence="1">The sequence shown here is derived from an EMBL/GenBank/DDBJ whole genome shotgun (WGS) entry which is preliminary data.</text>
</comment>
<organism evidence="1 2">
    <name type="scientific">Cystoisospora suis</name>
    <dbReference type="NCBI Taxonomy" id="483139"/>
    <lineage>
        <taxon>Eukaryota</taxon>
        <taxon>Sar</taxon>
        <taxon>Alveolata</taxon>
        <taxon>Apicomplexa</taxon>
        <taxon>Conoidasida</taxon>
        <taxon>Coccidia</taxon>
        <taxon>Eucoccidiorida</taxon>
        <taxon>Eimeriorina</taxon>
        <taxon>Sarcocystidae</taxon>
        <taxon>Cystoisospora</taxon>
    </lineage>
</organism>
<dbReference type="EMBL" id="MIGC01003027">
    <property type="protein sequence ID" value="PHJ20094.1"/>
    <property type="molecule type" value="Genomic_DNA"/>
</dbReference>
<dbReference type="RefSeq" id="XP_067921785.1">
    <property type="nucleotide sequence ID" value="XM_068066241.1"/>
</dbReference>
<reference evidence="1 2" key="1">
    <citation type="journal article" date="2017" name="Int. J. Parasitol.">
        <title>The genome of the protozoan parasite Cystoisospora suis and a reverse vaccinology approach to identify vaccine candidates.</title>
        <authorList>
            <person name="Palmieri N."/>
            <person name="Shrestha A."/>
            <person name="Ruttkowski B."/>
            <person name="Beck T."/>
            <person name="Vogl C."/>
            <person name="Tomley F."/>
            <person name="Blake D.P."/>
            <person name="Joachim A."/>
        </authorList>
    </citation>
    <scope>NUCLEOTIDE SEQUENCE [LARGE SCALE GENOMIC DNA]</scope>
    <source>
        <strain evidence="1 2">Wien I</strain>
    </source>
</reference>